<dbReference type="HOGENOM" id="CLU_067347_1_0_0"/>
<dbReference type="GO" id="GO:0035312">
    <property type="term" value="F:5'-3' DNA exonuclease activity"/>
    <property type="evidence" value="ECO:0007669"/>
    <property type="project" value="TreeGrafter"/>
</dbReference>
<evidence type="ECO:0000259" key="1">
    <source>
        <dbReference type="SMART" id="SM00481"/>
    </source>
</evidence>
<dbReference type="Gene3D" id="1.10.150.650">
    <property type="match status" value="1"/>
</dbReference>
<dbReference type="Pfam" id="PF02811">
    <property type="entry name" value="PHP"/>
    <property type="match status" value="1"/>
</dbReference>
<dbReference type="PANTHER" id="PTHR42924:SF3">
    <property type="entry name" value="POLYMERASE_HISTIDINOL PHOSPHATASE N-TERMINAL DOMAIN-CONTAINING PROTEIN"/>
    <property type="match status" value="1"/>
</dbReference>
<keyword evidence="3" id="KW-1185">Reference proteome</keyword>
<dbReference type="InterPro" id="IPR003141">
    <property type="entry name" value="Pol/His_phosphatase_N"/>
</dbReference>
<organism evidence="2">
    <name type="scientific">Vecturithrix granuli</name>
    <dbReference type="NCBI Taxonomy" id="1499967"/>
    <lineage>
        <taxon>Bacteria</taxon>
        <taxon>Candidatus Moduliflexota</taxon>
        <taxon>Candidatus Vecturitrichia</taxon>
        <taxon>Candidatus Vecturitrichales</taxon>
        <taxon>Candidatus Vecturitrichaceae</taxon>
        <taxon>Candidatus Vecturithrix</taxon>
    </lineage>
</organism>
<dbReference type="STRING" id="1499967.U27_03868"/>
<dbReference type="Gene3D" id="3.20.20.140">
    <property type="entry name" value="Metal-dependent hydrolases"/>
    <property type="match status" value="1"/>
</dbReference>
<dbReference type="InterPro" id="IPR016195">
    <property type="entry name" value="Pol/histidinol_Pase-like"/>
</dbReference>
<name>A0A081BX49_VECG1</name>
<evidence type="ECO:0000313" key="3">
    <source>
        <dbReference type="Proteomes" id="UP000030661"/>
    </source>
</evidence>
<dbReference type="EMBL" id="DF820465">
    <property type="protein sequence ID" value="GAK56904.1"/>
    <property type="molecule type" value="Genomic_DNA"/>
</dbReference>
<dbReference type="Proteomes" id="UP000030661">
    <property type="component" value="Unassembled WGS sequence"/>
</dbReference>
<dbReference type="eggNOG" id="COG0613">
    <property type="taxonomic scope" value="Bacteria"/>
</dbReference>
<dbReference type="AlphaFoldDB" id="A0A081BX49"/>
<gene>
    <name evidence="2" type="ORF">U27_03868</name>
</gene>
<protein>
    <submittedName>
        <fullName evidence="2">PHP domain protein</fullName>
    </submittedName>
</protein>
<dbReference type="CDD" id="cd07438">
    <property type="entry name" value="PHP_HisPPase_AMP"/>
    <property type="match status" value="1"/>
</dbReference>
<accession>A0A081BX49</accession>
<proteinExistence type="predicted"/>
<evidence type="ECO:0000313" key="2">
    <source>
        <dbReference type="EMBL" id="GAK56904.1"/>
    </source>
</evidence>
<reference evidence="2" key="1">
    <citation type="journal article" date="2015" name="PeerJ">
        <title>First genomic representation of candidate bacterial phylum KSB3 points to enhanced environmental sensing as a trigger of wastewater bulking.</title>
        <authorList>
            <person name="Sekiguchi Y."/>
            <person name="Ohashi A."/>
            <person name="Parks D.H."/>
            <person name="Yamauchi T."/>
            <person name="Tyson G.W."/>
            <person name="Hugenholtz P."/>
        </authorList>
    </citation>
    <scope>NUCLEOTIDE SEQUENCE [LARGE SCALE GENOMIC DNA]</scope>
</reference>
<dbReference type="PANTHER" id="PTHR42924">
    <property type="entry name" value="EXONUCLEASE"/>
    <property type="match status" value="1"/>
</dbReference>
<sequence length="272" mass="30850">MKVDLHIHSNLSDGKYSPSTIVQYSAYSHLDIISLTDHDTMTGILEAKKAIQTWSTVKLLAGVELSTCLDCDEVHILGYGIDECHPAMQQLLTKAQRRRKRRVGRILNRLQYAGIRISLEEVKNGYCTESLGRMHIARLLVKRGYVRTIREAFDRYLSYDIQTLVPKDFIPPQQAIQIILEAGGVPVFAHPTIDLFDRHIDTLIAFGLQGVEIFKVSRSAIEEFYLETVVKDKKLLITGGSDWHGYNQMQNLGNFYVDSARIQPFLEAVNLA</sequence>
<dbReference type="SUPFAM" id="SSF89550">
    <property type="entry name" value="PHP domain-like"/>
    <property type="match status" value="1"/>
</dbReference>
<dbReference type="InterPro" id="IPR004013">
    <property type="entry name" value="PHP_dom"/>
</dbReference>
<feature type="domain" description="Polymerase/histidinol phosphatase N-terminal" evidence="1">
    <location>
        <begin position="3"/>
        <end position="69"/>
    </location>
</feature>
<dbReference type="InterPro" id="IPR052018">
    <property type="entry name" value="PHP_domain"/>
</dbReference>
<dbReference type="GO" id="GO:0004534">
    <property type="term" value="F:5'-3' RNA exonuclease activity"/>
    <property type="evidence" value="ECO:0007669"/>
    <property type="project" value="TreeGrafter"/>
</dbReference>
<dbReference type="SMART" id="SM00481">
    <property type="entry name" value="POLIIIAc"/>
    <property type="match status" value="1"/>
</dbReference>